<evidence type="ECO:0000256" key="2">
    <source>
        <dbReference type="ARBA" id="ARBA00008276"/>
    </source>
</evidence>
<comment type="catalytic activity">
    <reaction evidence="10">
        <text>(6S)-5,6,7,8-tetrahydrofolyl-(gamma-L-Glu)(n) + L-glutamate + ATP = (6S)-5,6,7,8-tetrahydrofolyl-(gamma-L-Glu)(n+1) + ADP + phosphate + H(+)</text>
        <dbReference type="Rhea" id="RHEA:10580"/>
        <dbReference type="Rhea" id="RHEA-COMP:14738"/>
        <dbReference type="Rhea" id="RHEA-COMP:14740"/>
        <dbReference type="ChEBI" id="CHEBI:15378"/>
        <dbReference type="ChEBI" id="CHEBI:29985"/>
        <dbReference type="ChEBI" id="CHEBI:30616"/>
        <dbReference type="ChEBI" id="CHEBI:43474"/>
        <dbReference type="ChEBI" id="CHEBI:141005"/>
        <dbReference type="ChEBI" id="CHEBI:456216"/>
        <dbReference type="EC" id="6.3.2.17"/>
    </reaction>
</comment>
<dbReference type="GO" id="GO:0005737">
    <property type="term" value="C:cytoplasm"/>
    <property type="evidence" value="ECO:0007669"/>
    <property type="project" value="TreeGrafter"/>
</dbReference>
<dbReference type="InterPro" id="IPR001645">
    <property type="entry name" value="Folylpolyglutamate_synth"/>
</dbReference>
<dbReference type="Gene3D" id="3.90.190.20">
    <property type="entry name" value="Mur ligase, C-terminal domain"/>
    <property type="match status" value="1"/>
</dbReference>
<dbReference type="GO" id="GO:0008841">
    <property type="term" value="F:dihydrofolate synthase activity"/>
    <property type="evidence" value="ECO:0007669"/>
    <property type="project" value="TreeGrafter"/>
</dbReference>
<evidence type="ECO:0000313" key="14">
    <source>
        <dbReference type="EMBL" id="SFS95773.1"/>
    </source>
</evidence>
<evidence type="ECO:0000259" key="12">
    <source>
        <dbReference type="Pfam" id="PF02875"/>
    </source>
</evidence>
<evidence type="ECO:0000313" key="15">
    <source>
        <dbReference type="Proteomes" id="UP000198660"/>
    </source>
</evidence>
<dbReference type="InterPro" id="IPR036565">
    <property type="entry name" value="Mur-like_cat_sf"/>
</dbReference>
<keyword evidence="5" id="KW-0479">Metal-binding</keyword>
<evidence type="ECO:0000256" key="11">
    <source>
        <dbReference type="PIRNR" id="PIRNR001563"/>
    </source>
</evidence>
<dbReference type="NCBIfam" id="TIGR01499">
    <property type="entry name" value="folC"/>
    <property type="match status" value="1"/>
</dbReference>
<organism evidence="14 15">
    <name type="scientific">Marininema halotolerans</name>
    <dbReference type="NCBI Taxonomy" id="1155944"/>
    <lineage>
        <taxon>Bacteria</taxon>
        <taxon>Bacillati</taxon>
        <taxon>Bacillota</taxon>
        <taxon>Bacilli</taxon>
        <taxon>Bacillales</taxon>
        <taxon>Thermoactinomycetaceae</taxon>
        <taxon>Marininema</taxon>
    </lineage>
</organism>
<dbReference type="PANTHER" id="PTHR11136">
    <property type="entry name" value="FOLYLPOLYGLUTAMATE SYNTHASE-RELATED"/>
    <property type="match status" value="1"/>
</dbReference>
<dbReference type="PROSITE" id="PS01011">
    <property type="entry name" value="FOLYLPOLYGLU_SYNT_1"/>
    <property type="match status" value="1"/>
</dbReference>
<dbReference type="EC" id="6.3.2.17" evidence="3"/>
<dbReference type="AlphaFoldDB" id="A0A1I6U2U4"/>
<dbReference type="GO" id="GO:0046872">
    <property type="term" value="F:metal ion binding"/>
    <property type="evidence" value="ECO:0007669"/>
    <property type="project" value="UniProtKB-KW"/>
</dbReference>
<dbReference type="SUPFAM" id="SSF53623">
    <property type="entry name" value="MurD-like peptide ligases, catalytic domain"/>
    <property type="match status" value="1"/>
</dbReference>
<protein>
    <recommendedName>
        <fullName evidence="3">tetrahydrofolate synthase</fullName>
        <ecNumber evidence="3">6.3.2.17</ecNumber>
    </recommendedName>
    <alternativeName>
        <fullName evidence="9">Tetrahydrofolylpolyglutamate synthase</fullName>
    </alternativeName>
</protein>
<dbReference type="SUPFAM" id="SSF53244">
    <property type="entry name" value="MurD-like peptide ligases, peptide-binding domain"/>
    <property type="match status" value="1"/>
</dbReference>
<comment type="similarity">
    <text evidence="2 11">Belongs to the folylpolyglutamate synthase family.</text>
</comment>
<evidence type="ECO:0000256" key="8">
    <source>
        <dbReference type="ARBA" id="ARBA00022842"/>
    </source>
</evidence>
<dbReference type="Pfam" id="PF08245">
    <property type="entry name" value="Mur_ligase_M"/>
    <property type="match status" value="1"/>
</dbReference>
<dbReference type="InterPro" id="IPR036615">
    <property type="entry name" value="Mur_ligase_C_dom_sf"/>
</dbReference>
<reference evidence="15" key="1">
    <citation type="submission" date="2016-10" db="EMBL/GenBank/DDBJ databases">
        <authorList>
            <person name="Varghese N."/>
            <person name="Submissions S."/>
        </authorList>
    </citation>
    <scope>NUCLEOTIDE SEQUENCE [LARGE SCALE GENOMIC DNA]</scope>
    <source>
        <strain evidence="15">DSM 45789</strain>
    </source>
</reference>
<keyword evidence="4 11" id="KW-0436">Ligase</keyword>
<gene>
    <name evidence="14" type="ORF">SAMN05444972_11325</name>
</gene>
<dbReference type="PIRSF" id="PIRSF001563">
    <property type="entry name" value="Folylpolyglu_synth"/>
    <property type="match status" value="1"/>
</dbReference>
<dbReference type="EMBL" id="FPAA01000013">
    <property type="protein sequence ID" value="SFS95773.1"/>
    <property type="molecule type" value="Genomic_DNA"/>
</dbReference>
<evidence type="ECO:0000256" key="1">
    <source>
        <dbReference type="ARBA" id="ARBA00001946"/>
    </source>
</evidence>
<keyword evidence="15" id="KW-1185">Reference proteome</keyword>
<evidence type="ECO:0000256" key="5">
    <source>
        <dbReference type="ARBA" id="ARBA00022723"/>
    </source>
</evidence>
<name>A0A1I6U2U4_9BACL</name>
<comment type="cofactor">
    <cofactor evidence="1">
        <name>Mg(2+)</name>
        <dbReference type="ChEBI" id="CHEBI:18420"/>
    </cofactor>
</comment>
<dbReference type="GO" id="GO:0005524">
    <property type="term" value="F:ATP binding"/>
    <property type="evidence" value="ECO:0007669"/>
    <property type="project" value="UniProtKB-KW"/>
</dbReference>
<evidence type="ECO:0000259" key="13">
    <source>
        <dbReference type="Pfam" id="PF08245"/>
    </source>
</evidence>
<feature type="domain" description="Mur ligase central" evidence="13">
    <location>
        <begin position="51"/>
        <end position="279"/>
    </location>
</feature>
<dbReference type="InterPro" id="IPR018109">
    <property type="entry name" value="Folylpolyglutamate_synth_CS"/>
</dbReference>
<evidence type="ECO:0000256" key="7">
    <source>
        <dbReference type="ARBA" id="ARBA00022840"/>
    </source>
</evidence>
<dbReference type="Pfam" id="PF02875">
    <property type="entry name" value="Mur_ligase_C"/>
    <property type="match status" value="1"/>
</dbReference>
<dbReference type="GO" id="GO:0004326">
    <property type="term" value="F:tetrahydrofolylpolyglutamate synthase activity"/>
    <property type="evidence" value="ECO:0007669"/>
    <property type="project" value="UniProtKB-EC"/>
</dbReference>
<evidence type="ECO:0000256" key="9">
    <source>
        <dbReference type="ARBA" id="ARBA00030592"/>
    </source>
</evidence>
<dbReference type="InterPro" id="IPR004101">
    <property type="entry name" value="Mur_ligase_C"/>
</dbReference>
<keyword evidence="8" id="KW-0460">Magnesium</keyword>
<dbReference type="PANTHER" id="PTHR11136:SF0">
    <property type="entry name" value="DIHYDROFOLATE SYNTHETASE-RELATED"/>
    <property type="match status" value="1"/>
</dbReference>
<dbReference type="FunFam" id="3.40.1190.10:FF:000011">
    <property type="entry name" value="Folylpolyglutamate synthase/dihydrofolate synthase"/>
    <property type="match status" value="1"/>
</dbReference>
<accession>A0A1I6U2U4</accession>
<evidence type="ECO:0000256" key="6">
    <source>
        <dbReference type="ARBA" id="ARBA00022741"/>
    </source>
</evidence>
<feature type="domain" description="Mur ligase C-terminal" evidence="12">
    <location>
        <begin position="307"/>
        <end position="427"/>
    </location>
</feature>
<dbReference type="Proteomes" id="UP000198660">
    <property type="component" value="Unassembled WGS sequence"/>
</dbReference>
<evidence type="ECO:0000256" key="4">
    <source>
        <dbReference type="ARBA" id="ARBA00022598"/>
    </source>
</evidence>
<keyword evidence="7 11" id="KW-0067">ATP-binding</keyword>
<keyword evidence="6 11" id="KW-0547">Nucleotide-binding</keyword>
<evidence type="ECO:0000256" key="3">
    <source>
        <dbReference type="ARBA" id="ARBA00013025"/>
    </source>
</evidence>
<sequence>MVEAAKCTTAEDVFQWMKQGCSEGIHPGLERMEWMCEHLNHPERRLKTIHIAGTNGKGSTSAMVASILKEAGYPTGMFSSPYLSHWSERITMDGEPIPESEFVRWGREVALLTEERAAQGLDRITEFEFWTLVALLYFAREAVPWFVVWETGLGGRLDSTNVVIPLVSVITNVGHDHQGFLGDTLTAIAKEKAGIIKPGVPVISASEDESVLAILREKAKEKKSRFYQMGQDFQTIKRSDEKDEGTSIDFQGPYRHLNDLFIPLVGEHQVKNGATALMICEVLRQFYATVIEEDRIHVGLAGTKWPGRLETIATKPRILLDGAHNREGARALAKAFASYKYEKLHLLFGAGTDKEIKEMLSPLLPYVDTVTVTQAEHPRSQTVFSLADTVRSIQPELEPQVIADPIKAVTQLQNEVGSQDMIVVAGSLFLVAEVRRSLTT</sequence>
<dbReference type="InterPro" id="IPR013221">
    <property type="entry name" value="Mur_ligase_cen"/>
</dbReference>
<proteinExistence type="inferred from homology"/>
<evidence type="ECO:0000256" key="10">
    <source>
        <dbReference type="ARBA" id="ARBA00047493"/>
    </source>
</evidence>
<dbReference type="Gene3D" id="3.40.1190.10">
    <property type="entry name" value="Mur-like, catalytic domain"/>
    <property type="match status" value="1"/>
</dbReference>